<dbReference type="Proteomes" id="UP000030651">
    <property type="component" value="Unassembled WGS sequence"/>
</dbReference>
<evidence type="ECO:0000313" key="2">
    <source>
        <dbReference type="EMBL" id="ETS79124.1"/>
    </source>
</evidence>
<reference evidence="3" key="1">
    <citation type="journal article" date="2015" name="BMC Genomics">
        <title>Genomic and transcriptomic analysis of the endophytic fungus Pestalotiopsis fici reveals its lifestyle and high potential for synthesis of natural products.</title>
        <authorList>
            <person name="Wang X."/>
            <person name="Zhang X."/>
            <person name="Liu L."/>
            <person name="Xiang M."/>
            <person name="Wang W."/>
            <person name="Sun X."/>
            <person name="Che Y."/>
            <person name="Guo L."/>
            <person name="Liu G."/>
            <person name="Guo L."/>
            <person name="Wang C."/>
            <person name="Yin W.B."/>
            <person name="Stadler M."/>
            <person name="Zhang X."/>
            <person name="Liu X."/>
        </authorList>
    </citation>
    <scope>NUCLEOTIDE SEQUENCE [LARGE SCALE GENOMIC DNA]</scope>
    <source>
        <strain evidence="3">W106-1 / CGMCC3.15140</strain>
    </source>
</reference>
<dbReference type="KEGG" id="pfy:PFICI_08977"/>
<protein>
    <submittedName>
        <fullName evidence="2">Uncharacterized protein</fullName>
    </submittedName>
</protein>
<gene>
    <name evidence="2" type="ORF">PFICI_08977</name>
</gene>
<keyword evidence="3" id="KW-1185">Reference proteome</keyword>
<dbReference type="AlphaFoldDB" id="W3WZB0"/>
<dbReference type="InParanoid" id="W3WZB0"/>
<feature type="region of interest" description="Disordered" evidence="1">
    <location>
        <begin position="77"/>
        <end position="98"/>
    </location>
</feature>
<dbReference type="RefSeq" id="XP_007835749.1">
    <property type="nucleotide sequence ID" value="XM_007837558.1"/>
</dbReference>
<evidence type="ECO:0000256" key="1">
    <source>
        <dbReference type="SAM" id="MobiDB-lite"/>
    </source>
</evidence>
<name>W3WZB0_PESFW</name>
<evidence type="ECO:0000313" key="3">
    <source>
        <dbReference type="Proteomes" id="UP000030651"/>
    </source>
</evidence>
<dbReference type="EMBL" id="KI912114">
    <property type="protein sequence ID" value="ETS79124.1"/>
    <property type="molecule type" value="Genomic_DNA"/>
</dbReference>
<proteinExistence type="predicted"/>
<sequence>MCTDTYNQFTRCPCRKYLHTVLCNIAWRRGADGDHDEHIAYLDMSKRKRPSHMSHCNVETMTTEVDGRCSDCVKKNDDDVSKQWRKGKKWSGRKERYY</sequence>
<dbReference type="HOGENOM" id="CLU_2334322_0_0_1"/>
<dbReference type="GeneID" id="19273990"/>
<accession>W3WZB0</accession>
<organism evidence="2 3">
    <name type="scientific">Pestalotiopsis fici (strain W106-1 / CGMCC3.15140)</name>
    <dbReference type="NCBI Taxonomy" id="1229662"/>
    <lineage>
        <taxon>Eukaryota</taxon>
        <taxon>Fungi</taxon>
        <taxon>Dikarya</taxon>
        <taxon>Ascomycota</taxon>
        <taxon>Pezizomycotina</taxon>
        <taxon>Sordariomycetes</taxon>
        <taxon>Xylariomycetidae</taxon>
        <taxon>Amphisphaeriales</taxon>
        <taxon>Sporocadaceae</taxon>
        <taxon>Pestalotiopsis</taxon>
    </lineage>
</organism>